<gene>
    <name evidence="2" type="ORF">GYMLUDRAFT_61804</name>
</gene>
<sequence>MAQPIVIAHLQIVQLPHLIVGPRGLVGIRVLPAFQNIQGIYHISYDFLQRATEDDPPAGWGAYRANTYRAVIRHLNAAGFARNQYSDYSNPNAGPLHTYWTMVSLRFALPPTKMATTLKKIKISLVLDEPTWDQTDHLQLGGHFSDMLEGPTPQILAFSAILAIPPQPYLPGQPFNRPRHTRPSPAANNPANWRH</sequence>
<keyword evidence="3" id="KW-1185">Reference proteome</keyword>
<dbReference type="HOGENOM" id="CLU_103878_0_0_1"/>
<evidence type="ECO:0000313" key="3">
    <source>
        <dbReference type="Proteomes" id="UP000053593"/>
    </source>
</evidence>
<dbReference type="AlphaFoldDB" id="A0A0D0CF95"/>
<evidence type="ECO:0000256" key="1">
    <source>
        <dbReference type="SAM" id="MobiDB-lite"/>
    </source>
</evidence>
<dbReference type="Proteomes" id="UP000053593">
    <property type="component" value="Unassembled WGS sequence"/>
</dbReference>
<reference evidence="2 3" key="1">
    <citation type="submission" date="2014-04" db="EMBL/GenBank/DDBJ databases">
        <title>Evolutionary Origins and Diversification of the Mycorrhizal Mutualists.</title>
        <authorList>
            <consortium name="DOE Joint Genome Institute"/>
            <consortium name="Mycorrhizal Genomics Consortium"/>
            <person name="Kohler A."/>
            <person name="Kuo A."/>
            <person name="Nagy L.G."/>
            <person name="Floudas D."/>
            <person name="Copeland A."/>
            <person name="Barry K.W."/>
            <person name="Cichocki N."/>
            <person name="Veneault-Fourrey C."/>
            <person name="LaButti K."/>
            <person name="Lindquist E.A."/>
            <person name="Lipzen A."/>
            <person name="Lundell T."/>
            <person name="Morin E."/>
            <person name="Murat C."/>
            <person name="Riley R."/>
            <person name="Ohm R."/>
            <person name="Sun H."/>
            <person name="Tunlid A."/>
            <person name="Henrissat B."/>
            <person name="Grigoriev I.V."/>
            <person name="Hibbett D.S."/>
            <person name="Martin F."/>
        </authorList>
    </citation>
    <scope>NUCLEOTIDE SEQUENCE [LARGE SCALE GENOMIC DNA]</scope>
    <source>
        <strain evidence="2 3">FD-317 M1</strain>
    </source>
</reference>
<proteinExistence type="predicted"/>
<name>A0A0D0CF95_9AGAR</name>
<dbReference type="OrthoDB" id="2913347at2759"/>
<accession>A0A0D0CF95</accession>
<evidence type="ECO:0000313" key="2">
    <source>
        <dbReference type="EMBL" id="KIK56762.1"/>
    </source>
</evidence>
<organism evidence="2 3">
    <name type="scientific">Collybiopsis luxurians FD-317 M1</name>
    <dbReference type="NCBI Taxonomy" id="944289"/>
    <lineage>
        <taxon>Eukaryota</taxon>
        <taxon>Fungi</taxon>
        <taxon>Dikarya</taxon>
        <taxon>Basidiomycota</taxon>
        <taxon>Agaricomycotina</taxon>
        <taxon>Agaricomycetes</taxon>
        <taxon>Agaricomycetidae</taxon>
        <taxon>Agaricales</taxon>
        <taxon>Marasmiineae</taxon>
        <taxon>Omphalotaceae</taxon>
        <taxon>Collybiopsis</taxon>
        <taxon>Collybiopsis luxurians</taxon>
    </lineage>
</organism>
<dbReference type="EMBL" id="KN834795">
    <property type="protein sequence ID" value="KIK56762.1"/>
    <property type="molecule type" value="Genomic_DNA"/>
</dbReference>
<feature type="compositionally biased region" description="Polar residues" evidence="1">
    <location>
        <begin position="186"/>
        <end position="195"/>
    </location>
</feature>
<protein>
    <submittedName>
        <fullName evidence="2">Uncharacterized protein</fullName>
    </submittedName>
</protein>
<feature type="region of interest" description="Disordered" evidence="1">
    <location>
        <begin position="171"/>
        <end position="195"/>
    </location>
</feature>